<accession>A0A8J4ARC1</accession>
<evidence type="ECO:0000313" key="2">
    <source>
        <dbReference type="Proteomes" id="UP000747399"/>
    </source>
</evidence>
<evidence type="ECO:0000313" key="1">
    <source>
        <dbReference type="EMBL" id="GIL46186.1"/>
    </source>
</evidence>
<sequence length="106" mass="11066">MTATCIDLCVVRALSCHHHILTLSFTLSRTIQKNSSRRTLSSTASTLATRFGSEALNTSSDGRMSCASASGLVSSTKLSAVQGLAASHLEMSDAAAFVNERGSEEG</sequence>
<name>A0A8J4ARC1_9CHLO</name>
<dbReference type="AlphaFoldDB" id="A0A8J4ARC1"/>
<dbReference type="EMBL" id="BNCO01000003">
    <property type="protein sequence ID" value="GIL46186.1"/>
    <property type="molecule type" value="Genomic_DNA"/>
</dbReference>
<dbReference type="Proteomes" id="UP000747399">
    <property type="component" value="Unassembled WGS sequence"/>
</dbReference>
<proteinExistence type="predicted"/>
<comment type="caution">
    <text evidence="1">The sequence shown here is derived from an EMBL/GenBank/DDBJ whole genome shotgun (WGS) entry which is preliminary data.</text>
</comment>
<gene>
    <name evidence="1" type="ORF">Vafri_3233</name>
</gene>
<protein>
    <submittedName>
        <fullName evidence="1">Uncharacterized protein</fullName>
    </submittedName>
</protein>
<reference evidence="1" key="1">
    <citation type="journal article" date="2021" name="Proc. Natl. Acad. Sci. U.S.A.">
        <title>Three genomes in the algal genus Volvox reveal the fate of a haploid sex-determining region after a transition to homothallism.</title>
        <authorList>
            <person name="Yamamoto K."/>
            <person name="Hamaji T."/>
            <person name="Kawai-Toyooka H."/>
            <person name="Matsuzaki R."/>
            <person name="Takahashi F."/>
            <person name="Nishimura Y."/>
            <person name="Kawachi M."/>
            <person name="Noguchi H."/>
            <person name="Minakuchi Y."/>
            <person name="Umen J.G."/>
            <person name="Toyoda A."/>
            <person name="Nozaki H."/>
        </authorList>
    </citation>
    <scope>NUCLEOTIDE SEQUENCE</scope>
    <source>
        <strain evidence="1">NIES-3780</strain>
    </source>
</reference>
<organism evidence="1 2">
    <name type="scientific">Volvox africanus</name>
    <dbReference type="NCBI Taxonomy" id="51714"/>
    <lineage>
        <taxon>Eukaryota</taxon>
        <taxon>Viridiplantae</taxon>
        <taxon>Chlorophyta</taxon>
        <taxon>core chlorophytes</taxon>
        <taxon>Chlorophyceae</taxon>
        <taxon>CS clade</taxon>
        <taxon>Chlamydomonadales</taxon>
        <taxon>Volvocaceae</taxon>
        <taxon>Volvox</taxon>
    </lineage>
</organism>
<feature type="non-terminal residue" evidence="1">
    <location>
        <position position="106"/>
    </location>
</feature>
<keyword evidence="2" id="KW-1185">Reference proteome</keyword>